<reference evidence="2" key="2">
    <citation type="submission" date="2015-01" db="EMBL/GenBank/DDBJ databases">
        <title>Evolutionary Origins and Diversification of the Mycorrhizal Mutualists.</title>
        <authorList>
            <consortium name="DOE Joint Genome Institute"/>
            <consortium name="Mycorrhizal Genomics Consortium"/>
            <person name="Kohler A."/>
            <person name="Kuo A."/>
            <person name="Nagy L.G."/>
            <person name="Floudas D."/>
            <person name="Copeland A."/>
            <person name="Barry K.W."/>
            <person name="Cichocki N."/>
            <person name="Veneault-Fourrey C."/>
            <person name="LaButti K."/>
            <person name="Lindquist E.A."/>
            <person name="Lipzen A."/>
            <person name="Lundell T."/>
            <person name="Morin E."/>
            <person name="Murat C."/>
            <person name="Riley R."/>
            <person name="Ohm R."/>
            <person name="Sun H."/>
            <person name="Tunlid A."/>
            <person name="Henrissat B."/>
            <person name="Grigoriev I.V."/>
            <person name="Hibbett D.S."/>
            <person name="Martin F."/>
        </authorList>
    </citation>
    <scope>NUCLEOTIDE SEQUENCE [LARGE SCALE GENOMIC DNA]</scope>
    <source>
        <strain evidence="2">F 1598</strain>
    </source>
</reference>
<gene>
    <name evidence="1" type="ORF">PILCRDRAFT_16516</name>
</gene>
<accession>A0A0C3EH78</accession>
<proteinExistence type="predicted"/>
<dbReference type="EMBL" id="KN833173">
    <property type="protein sequence ID" value="KIM72020.1"/>
    <property type="molecule type" value="Genomic_DNA"/>
</dbReference>
<evidence type="ECO:0000313" key="2">
    <source>
        <dbReference type="Proteomes" id="UP000054166"/>
    </source>
</evidence>
<evidence type="ECO:0000313" key="1">
    <source>
        <dbReference type="EMBL" id="KIM72020.1"/>
    </source>
</evidence>
<dbReference type="AlphaFoldDB" id="A0A0C3EH78"/>
<sequence>MGTLWMGVCQVIAAEITSLRRHPSDRTPGFPIRDEAQLTAAIQTVMATMAFFAANCPIINFQLNQVQETYAAI</sequence>
<dbReference type="InParanoid" id="A0A0C3EH78"/>
<protein>
    <submittedName>
        <fullName evidence="1">Uncharacterized protein</fullName>
    </submittedName>
</protein>
<name>A0A0C3EH78_PILCF</name>
<dbReference type="HOGENOM" id="CLU_2705747_0_0_1"/>
<dbReference type="Proteomes" id="UP000054166">
    <property type="component" value="Unassembled WGS sequence"/>
</dbReference>
<organism evidence="1 2">
    <name type="scientific">Piloderma croceum (strain F 1598)</name>
    <dbReference type="NCBI Taxonomy" id="765440"/>
    <lineage>
        <taxon>Eukaryota</taxon>
        <taxon>Fungi</taxon>
        <taxon>Dikarya</taxon>
        <taxon>Basidiomycota</taxon>
        <taxon>Agaricomycotina</taxon>
        <taxon>Agaricomycetes</taxon>
        <taxon>Agaricomycetidae</taxon>
        <taxon>Atheliales</taxon>
        <taxon>Atheliaceae</taxon>
        <taxon>Piloderma</taxon>
    </lineage>
</organism>
<keyword evidence="2" id="KW-1185">Reference proteome</keyword>
<reference evidence="1 2" key="1">
    <citation type="submission" date="2014-04" db="EMBL/GenBank/DDBJ databases">
        <authorList>
            <consortium name="DOE Joint Genome Institute"/>
            <person name="Kuo A."/>
            <person name="Tarkka M."/>
            <person name="Buscot F."/>
            <person name="Kohler A."/>
            <person name="Nagy L.G."/>
            <person name="Floudas D."/>
            <person name="Copeland A."/>
            <person name="Barry K.W."/>
            <person name="Cichocki N."/>
            <person name="Veneault-Fourrey C."/>
            <person name="LaButti K."/>
            <person name="Lindquist E.A."/>
            <person name="Lipzen A."/>
            <person name="Lundell T."/>
            <person name="Morin E."/>
            <person name="Murat C."/>
            <person name="Sun H."/>
            <person name="Tunlid A."/>
            <person name="Henrissat B."/>
            <person name="Grigoriev I.V."/>
            <person name="Hibbett D.S."/>
            <person name="Martin F."/>
            <person name="Nordberg H.P."/>
            <person name="Cantor M.N."/>
            <person name="Hua S.X."/>
        </authorList>
    </citation>
    <scope>NUCLEOTIDE SEQUENCE [LARGE SCALE GENOMIC DNA]</scope>
    <source>
        <strain evidence="1 2">F 1598</strain>
    </source>
</reference>